<protein>
    <submittedName>
        <fullName evidence="2">Uncharacterized protein</fullName>
    </submittedName>
</protein>
<accession>A0A2T6ZEN1</accession>
<keyword evidence="1" id="KW-0812">Transmembrane</keyword>
<keyword evidence="1" id="KW-1133">Transmembrane helix</keyword>
<organism evidence="2 3">
    <name type="scientific">Tuber borchii</name>
    <name type="common">White truffle</name>
    <dbReference type="NCBI Taxonomy" id="42251"/>
    <lineage>
        <taxon>Eukaryota</taxon>
        <taxon>Fungi</taxon>
        <taxon>Dikarya</taxon>
        <taxon>Ascomycota</taxon>
        <taxon>Pezizomycotina</taxon>
        <taxon>Pezizomycetes</taxon>
        <taxon>Pezizales</taxon>
        <taxon>Tuberaceae</taxon>
        <taxon>Tuber</taxon>
    </lineage>
</organism>
<evidence type="ECO:0000256" key="1">
    <source>
        <dbReference type="SAM" id="Phobius"/>
    </source>
</evidence>
<dbReference type="OrthoDB" id="3550957at2759"/>
<proteinExistence type="predicted"/>
<dbReference type="GO" id="GO:0016020">
    <property type="term" value="C:membrane"/>
    <property type="evidence" value="ECO:0007669"/>
    <property type="project" value="InterPro"/>
</dbReference>
<comment type="caution">
    <text evidence="2">The sequence shown here is derived from an EMBL/GenBank/DDBJ whole genome shotgun (WGS) entry which is preliminary data.</text>
</comment>
<sequence length="179" mass="18237">MPVIPVHPVFKKVAAGSAVLATVTLLGGMVLQNVTSTAVATLVNQLGLTAINVHLGNMIPAFGWTSFALTLLSAIGLGAVVVTEYTLEKTQEKIARKAEEAVSRGTGGRISPADVREWKNAVTSVNERGSSAGSDTGFAGRLGGAAARGVVPQGVSLATSLMKKKMNGDGRLATGPNAV</sequence>
<evidence type="ECO:0000313" key="2">
    <source>
        <dbReference type="EMBL" id="PUU73932.1"/>
    </source>
</evidence>
<keyword evidence="3" id="KW-1185">Reference proteome</keyword>
<feature type="transmembrane region" description="Helical" evidence="1">
    <location>
        <begin position="62"/>
        <end position="87"/>
    </location>
</feature>
<name>A0A2T6ZEN1_TUBBO</name>
<dbReference type="InterPro" id="IPR033481">
    <property type="entry name" value="Dni1/Fig1"/>
</dbReference>
<keyword evidence="1" id="KW-0472">Membrane</keyword>
<dbReference type="AlphaFoldDB" id="A0A2T6ZEN1"/>
<evidence type="ECO:0000313" key="3">
    <source>
        <dbReference type="Proteomes" id="UP000244722"/>
    </source>
</evidence>
<dbReference type="Pfam" id="PF12351">
    <property type="entry name" value="Fig1"/>
    <property type="match status" value="1"/>
</dbReference>
<reference evidence="2 3" key="1">
    <citation type="submission" date="2017-04" db="EMBL/GenBank/DDBJ databases">
        <title>Draft genome sequence of Tuber borchii Vittad., a whitish edible truffle.</title>
        <authorList>
            <consortium name="DOE Joint Genome Institute"/>
            <person name="Murat C."/>
            <person name="Kuo A."/>
            <person name="Barry K.W."/>
            <person name="Clum A."/>
            <person name="Dockter R.B."/>
            <person name="Fauchery L."/>
            <person name="Iotti M."/>
            <person name="Kohler A."/>
            <person name="Labutti K."/>
            <person name="Lindquist E.A."/>
            <person name="Lipzen A."/>
            <person name="Ohm R.A."/>
            <person name="Wang M."/>
            <person name="Grigoriev I.V."/>
            <person name="Zambonelli A."/>
            <person name="Martin F.M."/>
        </authorList>
    </citation>
    <scope>NUCLEOTIDE SEQUENCE [LARGE SCALE GENOMIC DNA]</scope>
    <source>
        <strain evidence="2 3">Tbo3840</strain>
    </source>
</reference>
<gene>
    <name evidence="2" type="ORF">B9Z19DRAFT_1002264</name>
</gene>
<dbReference type="EMBL" id="NESQ01000333">
    <property type="protein sequence ID" value="PUU73932.1"/>
    <property type="molecule type" value="Genomic_DNA"/>
</dbReference>
<dbReference type="Proteomes" id="UP000244722">
    <property type="component" value="Unassembled WGS sequence"/>
</dbReference>